<evidence type="ECO:0000256" key="2">
    <source>
        <dbReference type="ARBA" id="ARBA00023002"/>
    </source>
</evidence>
<name>A0ABM5RK83_9GAMM</name>
<dbReference type="PANTHER" id="PTHR48106:SF2">
    <property type="entry name" value="ZN2+-BINDING DEHYDROGENASE"/>
    <property type="match status" value="1"/>
</dbReference>
<dbReference type="Pfam" id="PF08240">
    <property type="entry name" value="ADH_N"/>
    <property type="match status" value="1"/>
</dbReference>
<keyword evidence="5" id="KW-1185">Reference proteome</keyword>
<dbReference type="InterPro" id="IPR020843">
    <property type="entry name" value="ER"/>
</dbReference>
<dbReference type="InterPro" id="IPR036291">
    <property type="entry name" value="NAD(P)-bd_dom_sf"/>
</dbReference>
<gene>
    <name evidence="4" type="ORF">LH22_13680</name>
</gene>
<dbReference type="Proteomes" id="UP000029495">
    <property type="component" value="Chromosome"/>
</dbReference>
<dbReference type="SMART" id="SM00829">
    <property type="entry name" value="PKS_ER"/>
    <property type="match status" value="1"/>
</dbReference>
<dbReference type="Gene3D" id="3.90.180.10">
    <property type="entry name" value="Medium-chain alcohol dehydrogenases, catalytic domain"/>
    <property type="match status" value="1"/>
</dbReference>
<accession>A0ABM5RK83</accession>
<dbReference type="SUPFAM" id="SSF51735">
    <property type="entry name" value="NAD(P)-binding Rossmann-fold domains"/>
    <property type="match status" value="1"/>
</dbReference>
<evidence type="ECO:0000256" key="1">
    <source>
        <dbReference type="ARBA" id="ARBA00022857"/>
    </source>
</evidence>
<dbReference type="Gene3D" id="3.40.50.720">
    <property type="entry name" value="NAD(P)-binding Rossmann-like Domain"/>
    <property type="match status" value="1"/>
</dbReference>
<proteinExistence type="predicted"/>
<dbReference type="InterPro" id="IPR011032">
    <property type="entry name" value="GroES-like_sf"/>
</dbReference>
<keyword evidence="1" id="KW-0521">NADP</keyword>
<dbReference type="CDD" id="cd05282">
    <property type="entry name" value="ETR_like"/>
    <property type="match status" value="1"/>
</dbReference>
<protein>
    <submittedName>
        <fullName evidence="4">Alcohol dehydrogenase</fullName>
    </submittedName>
</protein>
<reference evidence="4 5" key="1">
    <citation type="submission" date="2014-09" db="EMBL/GenBank/DDBJ databases">
        <authorList>
            <person name="Chan K.-G."/>
        </authorList>
    </citation>
    <scope>NUCLEOTIDE SEQUENCE [LARGE SCALE GENOMIC DNA]</scope>
    <source>
        <strain evidence="4 5">ND04</strain>
    </source>
</reference>
<dbReference type="SUPFAM" id="SSF50129">
    <property type="entry name" value="GroES-like"/>
    <property type="match status" value="1"/>
</dbReference>
<feature type="domain" description="Enoyl reductase (ER)" evidence="3">
    <location>
        <begin position="15"/>
        <end position="265"/>
    </location>
</feature>
<dbReference type="PANTHER" id="PTHR48106">
    <property type="entry name" value="QUINONE OXIDOREDUCTASE PIG3-RELATED"/>
    <property type="match status" value="1"/>
</dbReference>
<evidence type="ECO:0000313" key="4">
    <source>
        <dbReference type="EMBL" id="AIR86453.1"/>
    </source>
</evidence>
<keyword evidence="2" id="KW-0560">Oxidoreductase</keyword>
<sequence>MTECNLALWYRQFGDPIDVLTLESSPLAPRPADLLRVQMHYAPINASDLIPITGAYRHRVAPPQVAGYEGVGTVIAAPPSFQHRVGQRVLPLRGVGCWQHYVDIDPQLAIPVPEDIPSTLAARAYINPLAALLMLQQWPVSGKNVLITAGGSACALLLAQWAQLHGAHQVVVEYRASAHAERLHTLGLTALQDTAQETLKAVSAQTDIVFDAVGGDVGQLIWQALPEHAQFVAYGVLSGTPVKVNANRPALHWFHVRHTLGDIGAAQWQQLFFALWPLLHNSECGEVEIFPLSEWRAAIESYHQSGRSRKPMLCLYR</sequence>
<evidence type="ECO:0000259" key="3">
    <source>
        <dbReference type="SMART" id="SM00829"/>
    </source>
</evidence>
<dbReference type="EMBL" id="CP009454">
    <property type="protein sequence ID" value="AIR86453.1"/>
    <property type="molecule type" value="Genomic_DNA"/>
</dbReference>
<dbReference type="InterPro" id="IPR013154">
    <property type="entry name" value="ADH-like_N"/>
</dbReference>
<organism evidence="4 5">
    <name type="scientific">Pantoea rwandensis</name>
    <dbReference type="NCBI Taxonomy" id="1076550"/>
    <lineage>
        <taxon>Bacteria</taxon>
        <taxon>Pseudomonadati</taxon>
        <taxon>Pseudomonadota</taxon>
        <taxon>Gammaproteobacteria</taxon>
        <taxon>Enterobacterales</taxon>
        <taxon>Erwiniaceae</taxon>
        <taxon>Pantoea</taxon>
    </lineage>
</organism>
<evidence type="ECO:0000313" key="5">
    <source>
        <dbReference type="Proteomes" id="UP000029495"/>
    </source>
</evidence>